<sequence length="183" mass="19070">MFTRKASAFALHVSFVLAICLHTPEATLVSCPPPSSPPNTFVVYVQATFANGTNNFTAIPVAGIDGKEFSLVQFGTIYVNDDYITTTASPTSAILGRARGTLTATALAGGRFQVSITLVFTSGVYNGSSLVLLGSANPIPQVSQVAIIGGTNNFTYATGIAEFQPLSGVGPNQVIKTTVTYKI</sequence>
<proteinExistence type="predicted"/>
<protein>
    <submittedName>
        <fullName evidence="1">Uncharacterized protein</fullName>
    </submittedName>
</protein>
<evidence type="ECO:0000313" key="1">
    <source>
        <dbReference type="EMBL" id="KAI4325084.1"/>
    </source>
</evidence>
<evidence type="ECO:0000313" key="2">
    <source>
        <dbReference type="Proteomes" id="UP001057402"/>
    </source>
</evidence>
<organism evidence="1 2">
    <name type="scientific">Melastoma candidum</name>
    <dbReference type="NCBI Taxonomy" id="119954"/>
    <lineage>
        <taxon>Eukaryota</taxon>
        <taxon>Viridiplantae</taxon>
        <taxon>Streptophyta</taxon>
        <taxon>Embryophyta</taxon>
        <taxon>Tracheophyta</taxon>
        <taxon>Spermatophyta</taxon>
        <taxon>Magnoliopsida</taxon>
        <taxon>eudicotyledons</taxon>
        <taxon>Gunneridae</taxon>
        <taxon>Pentapetalae</taxon>
        <taxon>rosids</taxon>
        <taxon>malvids</taxon>
        <taxon>Myrtales</taxon>
        <taxon>Melastomataceae</taxon>
        <taxon>Melastomatoideae</taxon>
        <taxon>Melastomateae</taxon>
        <taxon>Melastoma</taxon>
    </lineage>
</organism>
<reference evidence="2" key="1">
    <citation type="journal article" date="2023" name="Front. Plant Sci.">
        <title>Chromosomal-level genome assembly of Melastoma candidum provides insights into trichome evolution.</title>
        <authorList>
            <person name="Zhong Y."/>
            <person name="Wu W."/>
            <person name="Sun C."/>
            <person name="Zou P."/>
            <person name="Liu Y."/>
            <person name="Dai S."/>
            <person name="Zhou R."/>
        </authorList>
    </citation>
    <scope>NUCLEOTIDE SEQUENCE [LARGE SCALE GENOMIC DNA]</scope>
</reference>
<gene>
    <name evidence="1" type="ORF">MLD38_030511</name>
</gene>
<dbReference type="EMBL" id="CM042888">
    <property type="protein sequence ID" value="KAI4325084.1"/>
    <property type="molecule type" value="Genomic_DNA"/>
</dbReference>
<accession>A0ACB9MNS1</accession>
<keyword evidence="2" id="KW-1185">Reference proteome</keyword>
<dbReference type="Proteomes" id="UP001057402">
    <property type="component" value="Chromosome 9"/>
</dbReference>
<comment type="caution">
    <text evidence="1">The sequence shown here is derived from an EMBL/GenBank/DDBJ whole genome shotgun (WGS) entry which is preliminary data.</text>
</comment>
<name>A0ACB9MNS1_9MYRT</name>